<dbReference type="Proteomes" id="UP000014204">
    <property type="component" value="Unassembled WGS sequence"/>
</dbReference>
<name>R9L4T2_9ACTN</name>
<protein>
    <submittedName>
        <fullName evidence="1">Uncharacterized protein</fullName>
    </submittedName>
</protein>
<dbReference type="HOGENOM" id="CLU_1903406_0_0_11"/>
<evidence type="ECO:0000313" key="2">
    <source>
        <dbReference type="Proteomes" id="UP000014204"/>
    </source>
</evidence>
<dbReference type="EMBL" id="ASSY01000008">
    <property type="protein sequence ID" value="EOS50762.1"/>
    <property type="molecule type" value="Genomic_DNA"/>
</dbReference>
<sequence length="133" mass="14236">MLRLPHEDRWGMLVGADDPLAALPSVTPADVRSARLIVPHRAGARSELAAWMGVDASPGSGLAFVPLEPPRAAGVCPRKRLPGGRLLAASVAAQGVAHHFEALQFRILVRCDARLLFGNGDLIHDRVDALQIR</sequence>
<organism evidence="1 2">
    <name type="scientific">Adlercreutzia caecimuris B7</name>
    <dbReference type="NCBI Taxonomy" id="1235794"/>
    <lineage>
        <taxon>Bacteria</taxon>
        <taxon>Bacillati</taxon>
        <taxon>Actinomycetota</taxon>
        <taxon>Coriobacteriia</taxon>
        <taxon>Eggerthellales</taxon>
        <taxon>Eggerthellaceae</taxon>
        <taxon>Adlercreutzia</taxon>
    </lineage>
</organism>
<gene>
    <name evidence="1" type="ORF">C811_01178</name>
</gene>
<reference evidence="1 2" key="1">
    <citation type="submission" date="2013-04" db="EMBL/GenBank/DDBJ databases">
        <title>The Genome Sequence of Enterorhabdus caecimuris B7.</title>
        <authorList>
            <consortium name="The Broad Institute Genomics Platform"/>
            <consortium name="The Broad Institute Genome Sequencing Center for Infectious Disease"/>
            <person name="Earl A."/>
            <person name="Xavier R."/>
            <person name="Elson C."/>
            <person name="Duck W."/>
            <person name="Walker B."/>
            <person name="Young S."/>
            <person name="Zeng Q."/>
            <person name="Gargeya S."/>
            <person name="Fitzgerald M."/>
            <person name="Haas B."/>
            <person name="Abouelleil A."/>
            <person name="Allen A.W."/>
            <person name="Alvarado L."/>
            <person name="Arachchi H.M."/>
            <person name="Berlin A.M."/>
            <person name="Chapman S.B."/>
            <person name="Gainer-Dewar J."/>
            <person name="Goldberg J."/>
            <person name="Griggs A."/>
            <person name="Gujja S."/>
            <person name="Hansen M."/>
            <person name="Howarth C."/>
            <person name="Imamovic A."/>
            <person name="Ireland A."/>
            <person name="Larimer J."/>
            <person name="McCowan C."/>
            <person name="Murphy C."/>
            <person name="Pearson M."/>
            <person name="Poon T.W."/>
            <person name="Priest M."/>
            <person name="Roberts A."/>
            <person name="Saif S."/>
            <person name="Shea T."/>
            <person name="Sisk P."/>
            <person name="Sykes S."/>
            <person name="Wortman J."/>
            <person name="Nusbaum C."/>
            <person name="Birren B."/>
        </authorList>
    </citation>
    <scope>NUCLEOTIDE SEQUENCE [LARGE SCALE GENOMIC DNA]</scope>
    <source>
        <strain evidence="1 2">B7</strain>
    </source>
</reference>
<evidence type="ECO:0000313" key="1">
    <source>
        <dbReference type="EMBL" id="EOS50762.1"/>
    </source>
</evidence>
<keyword evidence="2" id="KW-1185">Reference proteome</keyword>
<accession>R9L4T2</accession>
<comment type="caution">
    <text evidence="1">The sequence shown here is derived from an EMBL/GenBank/DDBJ whole genome shotgun (WGS) entry which is preliminary data.</text>
</comment>
<dbReference type="AlphaFoldDB" id="R9L4T2"/>
<proteinExistence type="predicted"/>